<dbReference type="Gene3D" id="1.25.40.10">
    <property type="entry name" value="Tetratricopeptide repeat domain"/>
    <property type="match status" value="1"/>
</dbReference>
<evidence type="ECO:0000313" key="3">
    <source>
        <dbReference type="EMBL" id="MET3730780.1"/>
    </source>
</evidence>
<comment type="caution">
    <text evidence="3">The sequence shown here is derived from an EMBL/GenBank/DDBJ whole genome shotgun (WGS) entry which is preliminary data.</text>
</comment>
<feature type="domain" description="HTH luxR-type" evidence="2">
    <location>
        <begin position="419"/>
        <end position="476"/>
    </location>
</feature>
<keyword evidence="4" id="KW-1185">Reference proteome</keyword>
<accession>A0ABV2LQD3</accession>
<keyword evidence="1" id="KW-0472">Membrane</keyword>
<name>A0ABV2LQD3_9FLAO</name>
<dbReference type="Gene3D" id="1.10.10.10">
    <property type="entry name" value="Winged helix-like DNA-binding domain superfamily/Winged helix DNA-binding domain"/>
    <property type="match status" value="1"/>
</dbReference>
<sequence length="479" mass="56300">MPSIFKHNPIKTLFAILTIWMGFISPKAQEILPIDLSEWRRNQQEILGKNPELYLENTQELKKRAIQLGDQRAELMALDANCTYSKVRNDFDQMLKYAKTLLTKAQEYKQITYEVMARKHLFEALIFSDLEEEAFNELQLGTKLAESLKEDQELDLLTLADIYIANSNYYSQQKDFQKQFEYIHIAGKYFKKIQNKSLKDRLLYIHHSNLAVVNYQLDREDSAVYFAELSLASEKNYDRDDIEFNNYSTIGNVAFKQENFEKALINFHFAEKITGYKNHLNTRLLYQNIIKSYERLNDTIAAKNYKNKLDSLELRITQSQKKSLQTLLKEEKTSNSSLQILHIIMAASLLVLIGIGLLFYRRFRKEKLNSNQEKSQSQINLSEEELNHLMEFLQNNDPTFLLYFDKKFGDFSSRLLAINPNLSSSELEICAMLKLKIPTKNMARYKYIAPKTVQNKKHLIRKKLNIPTNVDLYDWFNNF</sequence>
<reference evidence="3 4" key="1">
    <citation type="submission" date="2024-06" db="EMBL/GenBank/DDBJ databases">
        <title>Genomic Encyclopedia of Type Strains, Phase IV (KMG-IV): sequencing the most valuable type-strain genomes for metagenomic binning, comparative biology and taxonomic classification.</title>
        <authorList>
            <person name="Goeker M."/>
        </authorList>
    </citation>
    <scope>NUCLEOTIDE SEQUENCE [LARGE SCALE GENOMIC DNA]</scope>
    <source>
        <strain evidence="3 4">DSM 29388</strain>
    </source>
</reference>
<evidence type="ECO:0000313" key="4">
    <source>
        <dbReference type="Proteomes" id="UP001549146"/>
    </source>
</evidence>
<dbReference type="InterPro" id="IPR011990">
    <property type="entry name" value="TPR-like_helical_dom_sf"/>
</dbReference>
<evidence type="ECO:0000259" key="2">
    <source>
        <dbReference type="SMART" id="SM00421"/>
    </source>
</evidence>
<proteinExistence type="predicted"/>
<protein>
    <submittedName>
        <fullName evidence="3">DNA-binding CsgD family transcriptional regulator</fullName>
    </submittedName>
</protein>
<dbReference type="SUPFAM" id="SSF48452">
    <property type="entry name" value="TPR-like"/>
    <property type="match status" value="1"/>
</dbReference>
<keyword evidence="1" id="KW-1133">Transmembrane helix</keyword>
<dbReference type="InterPro" id="IPR016032">
    <property type="entry name" value="Sig_transdc_resp-reg_C-effctor"/>
</dbReference>
<dbReference type="InterPro" id="IPR000792">
    <property type="entry name" value="Tscrpt_reg_LuxR_C"/>
</dbReference>
<evidence type="ECO:0000256" key="1">
    <source>
        <dbReference type="SAM" id="Phobius"/>
    </source>
</evidence>
<dbReference type="EMBL" id="JBEPMO010000001">
    <property type="protein sequence ID" value="MET3730780.1"/>
    <property type="molecule type" value="Genomic_DNA"/>
</dbReference>
<dbReference type="SUPFAM" id="SSF46894">
    <property type="entry name" value="C-terminal effector domain of the bipartite response regulators"/>
    <property type="match status" value="1"/>
</dbReference>
<keyword evidence="1" id="KW-0812">Transmembrane</keyword>
<keyword evidence="3" id="KW-0238">DNA-binding</keyword>
<dbReference type="RefSeq" id="WP_354506245.1">
    <property type="nucleotide sequence ID" value="NZ_JBEPMO010000001.1"/>
</dbReference>
<organism evidence="3 4">
    <name type="scientific">Moheibacter stercoris</name>
    <dbReference type="NCBI Taxonomy" id="1628251"/>
    <lineage>
        <taxon>Bacteria</taxon>
        <taxon>Pseudomonadati</taxon>
        <taxon>Bacteroidota</taxon>
        <taxon>Flavobacteriia</taxon>
        <taxon>Flavobacteriales</taxon>
        <taxon>Weeksellaceae</taxon>
        <taxon>Moheibacter</taxon>
    </lineage>
</organism>
<feature type="transmembrane region" description="Helical" evidence="1">
    <location>
        <begin position="340"/>
        <end position="360"/>
    </location>
</feature>
<dbReference type="InterPro" id="IPR036388">
    <property type="entry name" value="WH-like_DNA-bd_sf"/>
</dbReference>
<dbReference type="Proteomes" id="UP001549146">
    <property type="component" value="Unassembled WGS sequence"/>
</dbReference>
<dbReference type="GO" id="GO:0003677">
    <property type="term" value="F:DNA binding"/>
    <property type="evidence" value="ECO:0007669"/>
    <property type="project" value="UniProtKB-KW"/>
</dbReference>
<dbReference type="SMART" id="SM00421">
    <property type="entry name" value="HTH_LUXR"/>
    <property type="match status" value="1"/>
</dbReference>
<gene>
    <name evidence="3" type="ORF">ABID46_000332</name>
</gene>